<dbReference type="AlphaFoldDB" id="A0ABD4EA74"/>
<organism evidence="1 2">
    <name type="scientific">Burkholderia ubonensis</name>
    <dbReference type="NCBI Taxonomy" id="101571"/>
    <lineage>
        <taxon>Bacteria</taxon>
        <taxon>Pseudomonadati</taxon>
        <taxon>Pseudomonadota</taxon>
        <taxon>Betaproteobacteria</taxon>
        <taxon>Burkholderiales</taxon>
        <taxon>Burkholderiaceae</taxon>
        <taxon>Burkholderia</taxon>
        <taxon>Burkholderia cepacia complex</taxon>
    </lineage>
</organism>
<dbReference type="Gene3D" id="1.10.10.10">
    <property type="entry name" value="Winged helix-like DNA-binding domain superfamily/Winged helix DNA-binding domain"/>
    <property type="match status" value="1"/>
</dbReference>
<dbReference type="SUPFAM" id="SSF46785">
    <property type="entry name" value="Winged helix' DNA-binding domain"/>
    <property type="match status" value="1"/>
</dbReference>
<accession>A0ABD4EA74</accession>
<dbReference type="EMBL" id="LPAD01000007">
    <property type="protein sequence ID" value="KVN92559.1"/>
    <property type="molecule type" value="Genomic_DNA"/>
</dbReference>
<dbReference type="Proteomes" id="UP000057910">
    <property type="component" value="Unassembled WGS sequence"/>
</dbReference>
<dbReference type="InterPro" id="IPR036388">
    <property type="entry name" value="WH-like_DNA-bd_sf"/>
</dbReference>
<evidence type="ECO:0008006" key="3">
    <source>
        <dbReference type="Google" id="ProtNLM"/>
    </source>
</evidence>
<name>A0ABD4EA74_9BURK</name>
<comment type="caution">
    <text evidence="1">The sequence shown here is derived from an EMBL/GenBank/DDBJ whole genome shotgun (WGS) entry which is preliminary data.</text>
</comment>
<dbReference type="InterPro" id="IPR036390">
    <property type="entry name" value="WH_DNA-bd_sf"/>
</dbReference>
<protein>
    <recommendedName>
        <fullName evidence="3">MarR family transcriptional regulator</fullName>
    </recommendedName>
</protein>
<evidence type="ECO:0000313" key="2">
    <source>
        <dbReference type="Proteomes" id="UP000057910"/>
    </source>
</evidence>
<gene>
    <name evidence="1" type="ORF">WJ68_33600</name>
</gene>
<sequence>MSVRDDGTVANQQAKILALLRTIPATALSRLDIANLTGIRLSSVCARIAELRDEGLVFEPGTRRCPHTGKTVKVVQATPDLLTPAVH</sequence>
<proteinExistence type="predicted"/>
<evidence type="ECO:0000313" key="1">
    <source>
        <dbReference type="EMBL" id="KVN92559.1"/>
    </source>
</evidence>
<reference evidence="1 2" key="1">
    <citation type="submission" date="2015-11" db="EMBL/GenBank/DDBJ databases">
        <title>Expanding the genomic diversity of Burkholderia species for the development of highly accurate diagnostics.</title>
        <authorList>
            <person name="Sahl J."/>
            <person name="Keim P."/>
            <person name="Wagner D."/>
        </authorList>
    </citation>
    <scope>NUCLEOTIDE SEQUENCE [LARGE SCALE GENOMIC DNA]</scope>
    <source>
        <strain evidence="1 2">MSMB1585WGS</strain>
    </source>
</reference>